<protein>
    <submittedName>
        <fullName evidence="1">Uncharacterized protein</fullName>
    </submittedName>
</protein>
<reference evidence="1" key="2">
    <citation type="journal article" date="2015" name="Data Brief">
        <title>Shoot transcriptome of the giant reed, Arundo donax.</title>
        <authorList>
            <person name="Barrero R.A."/>
            <person name="Guerrero F.D."/>
            <person name="Moolhuijzen P."/>
            <person name="Goolsby J.A."/>
            <person name="Tidwell J."/>
            <person name="Bellgard S.E."/>
            <person name="Bellgard M.I."/>
        </authorList>
    </citation>
    <scope>NUCLEOTIDE SEQUENCE</scope>
    <source>
        <tissue evidence="1">Shoot tissue taken approximately 20 cm above the soil surface</tissue>
    </source>
</reference>
<sequence length="48" mass="5326">MPMINPCLFLCLVRKLVFDSSLSLLVVASLEASRLIDPKAFENSLFIA</sequence>
<accession>A0A0A9U2V0</accession>
<organism evidence="1">
    <name type="scientific">Arundo donax</name>
    <name type="common">Giant reed</name>
    <name type="synonym">Donax arundinaceus</name>
    <dbReference type="NCBI Taxonomy" id="35708"/>
    <lineage>
        <taxon>Eukaryota</taxon>
        <taxon>Viridiplantae</taxon>
        <taxon>Streptophyta</taxon>
        <taxon>Embryophyta</taxon>
        <taxon>Tracheophyta</taxon>
        <taxon>Spermatophyta</taxon>
        <taxon>Magnoliopsida</taxon>
        <taxon>Liliopsida</taxon>
        <taxon>Poales</taxon>
        <taxon>Poaceae</taxon>
        <taxon>PACMAD clade</taxon>
        <taxon>Arundinoideae</taxon>
        <taxon>Arundineae</taxon>
        <taxon>Arundo</taxon>
    </lineage>
</organism>
<name>A0A0A9U2V0_ARUDO</name>
<dbReference type="EMBL" id="GBRH01280999">
    <property type="protein sequence ID" value="JAD16896.1"/>
    <property type="molecule type" value="Transcribed_RNA"/>
</dbReference>
<reference evidence="1" key="1">
    <citation type="submission" date="2014-09" db="EMBL/GenBank/DDBJ databases">
        <authorList>
            <person name="Magalhaes I.L.F."/>
            <person name="Oliveira U."/>
            <person name="Santos F.R."/>
            <person name="Vidigal T.H.D.A."/>
            <person name="Brescovit A.D."/>
            <person name="Santos A.J."/>
        </authorList>
    </citation>
    <scope>NUCLEOTIDE SEQUENCE</scope>
    <source>
        <tissue evidence="1">Shoot tissue taken approximately 20 cm above the soil surface</tissue>
    </source>
</reference>
<proteinExistence type="predicted"/>
<evidence type="ECO:0000313" key="1">
    <source>
        <dbReference type="EMBL" id="JAD16896.1"/>
    </source>
</evidence>
<dbReference type="AlphaFoldDB" id="A0A0A9U2V0"/>